<keyword evidence="1" id="KW-0812">Transmembrane</keyword>
<keyword evidence="1" id="KW-0472">Membrane</keyword>
<proteinExistence type="predicted"/>
<evidence type="ECO:0000313" key="2">
    <source>
        <dbReference type="EMBL" id="SFZ97915.1"/>
    </source>
</evidence>
<evidence type="ECO:0000256" key="1">
    <source>
        <dbReference type="SAM" id="Phobius"/>
    </source>
</evidence>
<dbReference type="EMBL" id="FPKX01000030">
    <property type="protein sequence ID" value="SFZ97915.1"/>
    <property type="molecule type" value="Genomic_DNA"/>
</dbReference>
<feature type="transmembrane region" description="Helical" evidence="1">
    <location>
        <begin position="193"/>
        <end position="217"/>
    </location>
</feature>
<protein>
    <recommendedName>
        <fullName evidence="3">Multidrug resistance protein (Efflux pump/antiporter)</fullName>
    </recommendedName>
</protein>
<accession>A0A1W1ED00</accession>
<dbReference type="AlphaFoldDB" id="A0A1W1ED00"/>
<feature type="transmembrane region" description="Helical" evidence="1">
    <location>
        <begin position="87"/>
        <end position="105"/>
    </location>
</feature>
<feature type="transmembrane region" description="Helical" evidence="1">
    <location>
        <begin position="125"/>
        <end position="148"/>
    </location>
</feature>
<keyword evidence="1" id="KW-1133">Transmembrane helix</keyword>
<feature type="transmembrane region" description="Helical" evidence="1">
    <location>
        <begin position="55"/>
        <end position="75"/>
    </location>
</feature>
<gene>
    <name evidence="2" type="ORF">MNB_SV-5-1266</name>
</gene>
<organism evidence="2">
    <name type="scientific">hydrothermal vent metagenome</name>
    <dbReference type="NCBI Taxonomy" id="652676"/>
    <lineage>
        <taxon>unclassified sequences</taxon>
        <taxon>metagenomes</taxon>
        <taxon>ecological metagenomes</taxon>
    </lineage>
</organism>
<sequence>MKITLKSNKIIQFLSTIAIILILLNTMMLIGYFYIDNPKEFDFVQMVDLDQEANLPTLFSSALLLISAFLFYLLSKKSQILQDTSHLYWLGLSIVFVFLGFDESAKIHETLGDWTEQYVDASGYIHYPWVISYSIFVVILGFFYLRFFLKMERKVFWSFMKSAAIFLTGAIGFELLGANEASLHGSDTMLYCYYYTIEESLEMFGVIYLIGILLKLLDGNKIQIN</sequence>
<reference evidence="2" key="1">
    <citation type="submission" date="2016-10" db="EMBL/GenBank/DDBJ databases">
        <authorList>
            <person name="de Groot N.N."/>
        </authorList>
    </citation>
    <scope>NUCLEOTIDE SEQUENCE</scope>
</reference>
<feature type="transmembrane region" description="Helical" evidence="1">
    <location>
        <begin position="155"/>
        <end position="173"/>
    </location>
</feature>
<evidence type="ECO:0008006" key="3">
    <source>
        <dbReference type="Google" id="ProtNLM"/>
    </source>
</evidence>
<feature type="transmembrane region" description="Helical" evidence="1">
    <location>
        <begin position="12"/>
        <end position="35"/>
    </location>
</feature>
<name>A0A1W1ED00_9ZZZZ</name>